<dbReference type="Gene3D" id="1.25.40.20">
    <property type="entry name" value="Ankyrin repeat-containing domain"/>
    <property type="match status" value="2"/>
</dbReference>
<keyword evidence="2 3" id="KW-0040">ANK repeat</keyword>
<accession>A0A368NS35</accession>
<reference evidence="4 5" key="1">
    <citation type="submission" date="2018-08" db="EMBL/GenBank/DDBJ databases">
        <title>Genome sequencing of Agrobacterium vitis strain ICMP 10754.</title>
        <authorList>
            <person name="Visnovsky S.B."/>
            <person name="Pitman A.R."/>
        </authorList>
    </citation>
    <scope>NUCLEOTIDE SEQUENCE [LARGE SCALE GENOMIC DNA]</scope>
    <source>
        <strain evidence="4 5">ICMP 10754</strain>
    </source>
</reference>
<dbReference type="SUPFAM" id="SSF48403">
    <property type="entry name" value="Ankyrin repeat"/>
    <property type="match status" value="1"/>
</dbReference>
<dbReference type="SUPFAM" id="SSF141571">
    <property type="entry name" value="Pentapeptide repeat-like"/>
    <property type="match status" value="1"/>
</dbReference>
<dbReference type="Proteomes" id="UP000436911">
    <property type="component" value="Unassembled WGS sequence"/>
</dbReference>
<comment type="caution">
    <text evidence="4">The sequence shown here is derived from an EMBL/GenBank/DDBJ whole genome shotgun (WGS) entry which is preliminary data.</text>
</comment>
<proteinExistence type="predicted"/>
<dbReference type="Pfam" id="PF12796">
    <property type="entry name" value="Ank_2"/>
    <property type="match status" value="2"/>
</dbReference>
<feature type="repeat" description="ANK" evidence="3">
    <location>
        <begin position="133"/>
        <end position="165"/>
    </location>
</feature>
<dbReference type="OrthoDB" id="7857029at2"/>
<evidence type="ECO:0000313" key="5">
    <source>
        <dbReference type="Proteomes" id="UP000436911"/>
    </source>
</evidence>
<evidence type="ECO:0000256" key="1">
    <source>
        <dbReference type="ARBA" id="ARBA00022737"/>
    </source>
</evidence>
<feature type="repeat" description="ANK" evidence="3">
    <location>
        <begin position="167"/>
        <end position="195"/>
    </location>
</feature>
<dbReference type="GO" id="GO:0085020">
    <property type="term" value="P:protein K6-linked ubiquitination"/>
    <property type="evidence" value="ECO:0007669"/>
    <property type="project" value="TreeGrafter"/>
</dbReference>
<dbReference type="GeneID" id="60683847"/>
<dbReference type="InterPro" id="IPR001646">
    <property type="entry name" value="5peptide_repeat"/>
</dbReference>
<dbReference type="Gene3D" id="2.160.20.80">
    <property type="entry name" value="E3 ubiquitin-protein ligase SopA"/>
    <property type="match status" value="1"/>
</dbReference>
<gene>
    <name evidence="4" type="ORF">DXT89_08505</name>
</gene>
<dbReference type="InterPro" id="IPR002110">
    <property type="entry name" value="Ankyrin_rpt"/>
</dbReference>
<feature type="repeat" description="ANK" evidence="3">
    <location>
        <begin position="201"/>
        <end position="233"/>
    </location>
</feature>
<keyword evidence="1" id="KW-0677">Repeat</keyword>
<organism evidence="4 5">
    <name type="scientific">Agrobacterium vitis</name>
    <name type="common">Rhizobium vitis</name>
    <dbReference type="NCBI Taxonomy" id="373"/>
    <lineage>
        <taxon>Bacteria</taxon>
        <taxon>Pseudomonadati</taxon>
        <taxon>Pseudomonadota</taxon>
        <taxon>Alphaproteobacteria</taxon>
        <taxon>Hyphomicrobiales</taxon>
        <taxon>Rhizobiaceae</taxon>
        <taxon>Rhizobium/Agrobacterium group</taxon>
        <taxon>Agrobacterium</taxon>
    </lineage>
</organism>
<sequence length="271" mass="29271">MTSLGQMVKSVVDSDTDDFLELVRLSGLDPANDFRHMDLRGFNFENCDLSGFDFTGSIIDDFNFVGAKIENTILDEMQKSIVRQQDFAAHDQTEAIEAENVLDLVSAGGVGSTATIAYHLDNGGDVNQGAPPNGWTALMAACLNGKEAAAAMLLDRGADINQCTIDYGRTALISACRNGRKNIVALLLERGANVNQGLTDGGWTPLMFACEIGSAQVVALLLEWGADVNKCTKYGWTALDQAERNENVTISEMLRQAGGRNGKRKERSPTE</sequence>
<protein>
    <recommendedName>
        <fullName evidence="6">Ankyrin repeat domain-containing protein</fullName>
    </recommendedName>
</protein>
<dbReference type="PANTHER" id="PTHR24171:SF8">
    <property type="entry name" value="BRCA1-ASSOCIATED RING DOMAIN PROTEIN 1"/>
    <property type="match status" value="1"/>
</dbReference>
<dbReference type="PROSITE" id="PS50297">
    <property type="entry name" value="ANK_REP_REGION"/>
    <property type="match status" value="3"/>
</dbReference>
<evidence type="ECO:0008006" key="6">
    <source>
        <dbReference type="Google" id="ProtNLM"/>
    </source>
</evidence>
<dbReference type="GO" id="GO:0004842">
    <property type="term" value="F:ubiquitin-protein transferase activity"/>
    <property type="evidence" value="ECO:0007669"/>
    <property type="project" value="TreeGrafter"/>
</dbReference>
<dbReference type="PANTHER" id="PTHR24171">
    <property type="entry name" value="ANKYRIN REPEAT DOMAIN-CONTAINING PROTEIN 39-RELATED"/>
    <property type="match status" value="1"/>
</dbReference>
<dbReference type="SMART" id="SM00248">
    <property type="entry name" value="ANK"/>
    <property type="match status" value="4"/>
</dbReference>
<dbReference type="EMBL" id="QUSG01000003">
    <property type="protein sequence ID" value="KAA3529735.1"/>
    <property type="molecule type" value="Genomic_DNA"/>
</dbReference>
<evidence type="ECO:0000313" key="4">
    <source>
        <dbReference type="EMBL" id="KAA3529735.1"/>
    </source>
</evidence>
<evidence type="ECO:0000256" key="2">
    <source>
        <dbReference type="ARBA" id="ARBA00023043"/>
    </source>
</evidence>
<dbReference type="InterPro" id="IPR036770">
    <property type="entry name" value="Ankyrin_rpt-contain_sf"/>
</dbReference>
<dbReference type="RefSeq" id="WP_060718589.1">
    <property type="nucleotide sequence ID" value="NZ_JABFNP010000001.1"/>
</dbReference>
<name>A0A368NS35_AGRVI</name>
<dbReference type="AlphaFoldDB" id="A0A368NS35"/>
<evidence type="ECO:0000256" key="3">
    <source>
        <dbReference type="PROSITE-ProRule" id="PRU00023"/>
    </source>
</evidence>
<dbReference type="PROSITE" id="PS50088">
    <property type="entry name" value="ANK_REPEAT"/>
    <property type="match status" value="3"/>
</dbReference>
<dbReference type="Pfam" id="PF00805">
    <property type="entry name" value="Pentapeptide"/>
    <property type="match status" value="1"/>
</dbReference>